<dbReference type="AlphaFoldDB" id="A0A7M6DKA9"/>
<sequence length="317" mass="36611">MYLAVFFTQIILVSAQWYEKEPTNQTKTTSIDTKDDSKPVPARSPIECVLKCKRNLQQGYFIEEKQLCFCFQSKEQELFSDDENENLDGASFQEHREHMQCGKEIKTCKDVKEICPHCKSEIYEMEILGEKTKAFCDLTTDGGGWLQITNIKFDDANKIDSIYANHIAQPSSIADLQNVPNSQFMLDPLALQNLFNEEGYSELRIKCYKLWHGRTLDVVLYGEKIHKYVNSEASNVGGCDAVRFLPDDNSSISLSPCADYRIGAGVSFFYQFPIWIWARGHVAIAKTNTRYECDDIFSENNFDPQQRNLGYWYFYIR</sequence>
<feature type="signal peptide" evidence="1">
    <location>
        <begin position="1"/>
        <end position="15"/>
    </location>
</feature>
<reference evidence="2" key="1">
    <citation type="submission" date="2021-01" db="UniProtKB">
        <authorList>
            <consortium name="EnsemblMetazoa"/>
        </authorList>
    </citation>
    <scope>IDENTIFICATION</scope>
</reference>
<dbReference type="EnsemblMetazoa" id="CLYHEMT013791.1">
    <property type="protein sequence ID" value="CLYHEMP013791.1"/>
    <property type="gene ID" value="CLYHEMG013791"/>
</dbReference>
<evidence type="ECO:0000256" key="1">
    <source>
        <dbReference type="SAM" id="SignalP"/>
    </source>
</evidence>
<evidence type="ECO:0000313" key="3">
    <source>
        <dbReference type="Proteomes" id="UP000594262"/>
    </source>
</evidence>
<dbReference type="GeneID" id="136802524"/>
<protein>
    <recommendedName>
        <fullName evidence="4">Fibrinogen C-terminal domain-containing protein</fullName>
    </recommendedName>
</protein>
<accession>A0A7M6DKA9</accession>
<dbReference type="InterPro" id="IPR036056">
    <property type="entry name" value="Fibrinogen-like_C"/>
</dbReference>
<feature type="chain" id="PRO_5029645691" description="Fibrinogen C-terminal domain-containing protein" evidence="1">
    <location>
        <begin position="16"/>
        <end position="317"/>
    </location>
</feature>
<dbReference type="Proteomes" id="UP000594262">
    <property type="component" value="Unplaced"/>
</dbReference>
<proteinExistence type="predicted"/>
<keyword evidence="3" id="KW-1185">Reference proteome</keyword>
<evidence type="ECO:0000313" key="2">
    <source>
        <dbReference type="EnsemblMetazoa" id="CLYHEMP013791.1"/>
    </source>
</evidence>
<dbReference type="InterPro" id="IPR014716">
    <property type="entry name" value="Fibrinogen_a/b/g_C_1"/>
</dbReference>
<dbReference type="OrthoDB" id="5958120at2759"/>
<keyword evidence="1" id="KW-0732">Signal</keyword>
<name>A0A7M6DKA9_9CNID</name>
<organism evidence="2 3">
    <name type="scientific">Clytia hemisphaerica</name>
    <dbReference type="NCBI Taxonomy" id="252671"/>
    <lineage>
        <taxon>Eukaryota</taxon>
        <taxon>Metazoa</taxon>
        <taxon>Cnidaria</taxon>
        <taxon>Hydrozoa</taxon>
        <taxon>Hydroidolina</taxon>
        <taxon>Leptothecata</taxon>
        <taxon>Obeliida</taxon>
        <taxon>Clytiidae</taxon>
        <taxon>Clytia</taxon>
    </lineage>
</organism>
<evidence type="ECO:0008006" key="4">
    <source>
        <dbReference type="Google" id="ProtNLM"/>
    </source>
</evidence>
<dbReference type="SUPFAM" id="SSF56496">
    <property type="entry name" value="Fibrinogen C-terminal domain-like"/>
    <property type="match status" value="1"/>
</dbReference>
<dbReference type="Gene3D" id="3.90.215.10">
    <property type="entry name" value="Gamma Fibrinogen, chain A, domain 1"/>
    <property type="match status" value="1"/>
</dbReference>
<dbReference type="RefSeq" id="XP_066915363.1">
    <property type="nucleotide sequence ID" value="XM_067059262.1"/>
</dbReference>